<accession>A0A5N6KB06</accession>
<proteinExistence type="predicted"/>
<comment type="caution">
    <text evidence="2">The sequence shown here is derived from an EMBL/GenBank/DDBJ whole genome shotgun (WGS) entry which is preliminary data.</text>
</comment>
<evidence type="ECO:0000313" key="3">
    <source>
        <dbReference type="Proteomes" id="UP000326757"/>
    </source>
</evidence>
<name>A0A5N6KB06_MONLA</name>
<keyword evidence="1" id="KW-1133">Transmembrane helix</keyword>
<reference evidence="2 3" key="1">
    <citation type="submission" date="2019-06" db="EMBL/GenBank/DDBJ databases">
        <title>Genome Sequence of the Brown Rot Fungal Pathogen Monilinia laxa.</title>
        <authorList>
            <person name="De Miccolis Angelini R.M."/>
            <person name="Landi L."/>
            <person name="Abate D."/>
            <person name="Pollastro S."/>
            <person name="Romanazzi G."/>
            <person name="Faretra F."/>
        </authorList>
    </citation>
    <scope>NUCLEOTIDE SEQUENCE [LARGE SCALE GENOMIC DNA]</scope>
    <source>
        <strain evidence="2 3">Mlax316</strain>
    </source>
</reference>
<dbReference type="PROSITE" id="PS51257">
    <property type="entry name" value="PROKAR_LIPOPROTEIN"/>
    <property type="match status" value="1"/>
</dbReference>
<keyword evidence="3" id="KW-1185">Reference proteome</keyword>
<evidence type="ECO:0000313" key="2">
    <source>
        <dbReference type="EMBL" id="KAB8300311.1"/>
    </source>
</evidence>
<protein>
    <submittedName>
        <fullName evidence="2">Uncharacterized protein</fullName>
    </submittedName>
</protein>
<gene>
    <name evidence="2" type="ORF">EYC80_000505</name>
</gene>
<dbReference type="EMBL" id="VIGI01000005">
    <property type="protein sequence ID" value="KAB8300311.1"/>
    <property type="molecule type" value="Genomic_DNA"/>
</dbReference>
<keyword evidence="1" id="KW-0472">Membrane</keyword>
<organism evidence="2 3">
    <name type="scientific">Monilinia laxa</name>
    <name type="common">Brown rot fungus</name>
    <name type="synonym">Sclerotinia laxa</name>
    <dbReference type="NCBI Taxonomy" id="61186"/>
    <lineage>
        <taxon>Eukaryota</taxon>
        <taxon>Fungi</taxon>
        <taxon>Dikarya</taxon>
        <taxon>Ascomycota</taxon>
        <taxon>Pezizomycotina</taxon>
        <taxon>Leotiomycetes</taxon>
        <taxon>Helotiales</taxon>
        <taxon>Sclerotiniaceae</taxon>
        <taxon>Monilinia</taxon>
    </lineage>
</organism>
<keyword evidence="1" id="KW-0812">Transmembrane</keyword>
<evidence type="ECO:0000256" key="1">
    <source>
        <dbReference type="SAM" id="Phobius"/>
    </source>
</evidence>
<feature type="transmembrane region" description="Helical" evidence="1">
    <location>
        <begin position="15"/>
        <end position="36"/>
    </location>
</feature>
<dbReference type="Proteomes" id="UP000326757">
    <property type="component" value="Unassembled WGS sequence"/>
</dbReference>
<dbReference type="AlphaFoldDB" id="A0A5N6KB06"/>
<sequence>MHRSTGPIHSIYQTFPFSHCTIRACFLYLMLMLSCLQRSFKQRKSQKVHPAPPIVTLHKNHSEYVDKMILCHPSSHV</sequence>